<dbReference type="GeneID" id="5601359"/>
<sequence>MIIIEEFKEYTINNKNNNFFNQQILYKFPNNYGASVVSGPYTYGLELAVIFFSNNSDDDWSLVYDTPVTNDVLGHLDKESLKQALEDIYNLPIK</sequence>
<evidence type="ECO:0000313" key="1">
    <source>
        <dbReference type="EMBL" id="AAY52822.1"/>
    </source>
</evidence>
<organismHost>
    <name type="scientific">Listeria monocytogenes</name>
    <dbReference type="NCBI Taxonomy" id="1639"/>
</organismHost>
<dbReference type="EMBL" id="DQ003637">
    <property type="protein sequence ID" value="AAY52822.1"/>
    <property type="molecule type" value="Genomic_DNA"/>
</dbReference>
<evidence type="ECO:0000313" key="2">
    <source>
        <dbReference type="Proteomes" id="UP000008151"/>
    </source>
</evidence>
<reference evidence="1 2" key="1">
    <citation type="journal article" date="2009" name="J. Bacteriol.">
        <title>Comparative genome analysis of Listeria bacteriophages reveals extensive mosaicism, programmed translational frameshifting, and a novel prophage insertion site.</title>
        <authorList>
            <person name="Dorscht J."/>
            <person name="Klumpp J."/>
            <person name="Bielmann R."/>
            <person name="Schmelcher M."/>
            <person name="Born Y."/>
            <person name="Zimmer M."/>
            <person name="Calendar R."/>
            <person name="Loessner M.J."/>
        </authorList>
    </citation>
    <scope>NUCLEOTIDE SEQUENCE [LARGE SCALE GENOMIC DNA]</scope>
</reference>
<dbReference type="Proteomes" id="UP000008151">
    <property type="component" value="Segment"/>
</dbReference>
<organism evidence="1 2">
    <name type="scientific">Listeria phage A500</name>
    <name type="common">Bacteriophage A500</name>
    <dbReference type="NCBI Taxonomy" id="40522"/>
    <lineage>
        <taxon>Viruses</taxon>
        <taxon>Duplodnaviria</taxon>
        <taxon>Heunggongvirae</taxon>
        <taxon>Uroviricota</taxon>
        <taxon>Caudoviricetes</taxon>
        <taxon>Aquingentivirus</taxon>
        <taxon>Aquingentivirus A500</taxon>
    </lineage>
</organism>
<proteinExistence type="predicted"/>
<protein>
    <submittedName>
        <fullName evidence="1">Gp36</fullName>
    </submittedName>
</protein>
<dbReference type="OrthoDB" id="22410at10239"/>
<accession>A8ASM5</accession>
<name>A8ASM5_BPA50</name>
<dbReference type="RefSeq" id="YP_001468421.1">
    <property type="nucleotide sequence ID" value="NC_009810.1"/>
</dbReference>
<dbReference type="KEGG" id="vg:5601359"/>
<keyword evidence="2" id="KW-1185">Reference proteome</keyword>